<dbReference type="PROSITE" id="PS50112">
    <property type="entry name" value="PAS"/>
    <property type="match status" value="1"/>
</dbReference>
<evidence type="ECO:0000256" key="11">
    <source>
        <dbReference type="SAM" id="MobiDB-lite"/>
    </source>
</evidence>
<dbReference type="Pfam" id="PF21353">
    <property type="entry name" value="Per3-like_PAS-A"/>
    <property type="match status" value="1"/>
</dbReference>
<evidence type="ECO:0000256" key="5">
    <source>
        <dbReference type="ARBA" id="ARBA00023015"/>
    </source>
</evidence>
<dbReference type="InterPro" id="IPR035965">
    <property type="entry name" value="PAS-like_dom_sf"/>
</dbReference>
<evidence type="ECO:0000256" key="7">
    <source>
        <dbReference type="ARBA" id="ARBA00023163"/>
    </source>
</evidence>
<evidence type="ECO:0000313" key="13">
    <source>
        <dbReference type="Ensembl" id="ENSSMAP00000000223.2"/>
    </source>
</evidence>
<dbReference type="GO" id="GO:0005634">
    <property type="term" value="C:nucleus"/>
    <property type="evidence" value="ECO:0007669"/>
    <property type="project" value="UniProtKB-SubCell"/>
</dbReference>
<feature type="compositionally biased region" description="Low complexity" evidence="11">
    <location>
        <begin position="93"/>
        <end position="103"/>
    </location>
</feature>
<feature type="domain" description="PAS" evidence="12">
    <location>
        <begin position="396"/>
        <end position="439"/>
    </location>
</feature>
<name>A0A8D2ZCY5_SCOMX</name>
<dbReference type="GO" id="GO:0032922">
    <property type="term" value="P:circadian regulation of gene expression"/>
    <property type="evidence" value="ECO:0007669"/>
    <property type="project" value="TreeGrafter"/>
</dbReference>
<feature type="compositionally biased region" description="Basic residues" evidence="11">
    <location>
        <begin position="881"/>
        <end position="893"/>
    </location>
</feature>
<organism evidence="13 14">
    <name type="scientific">Scophthalmus maximus</name>
    <name type="common">Turbot</name>
    <name type="synonym">Psetta maxima</name>
    <dbReference type="NCBI Taxonomy" id="52904"/>
    <lineage>
        <taxon>Eukaryota</taxon>
        <taxon>Metazoa</taxon>
        <taxon>Chordata</taxon>
        <taxon>Craniata</taxon>
        <taxon>Vertebrata</taxon>
        <taxon>Euteleostomi</taxon>
        <taxon>Actinopterygii</taxon>
        <taxon>Neopterygii</taxon>
        <taxon>Teleostei</taxon>
        <taxon>Neoteleostei</taxon>
        <taxon>Acanthomorphata</taxon>
        <taxon>Carangaria</taxon>
        <taxon>Pleuronectiformes</taxon>
        <taxon>Pleuronectoidei</taxon>
        <taxon>Scophthalmidae</taxon>
        <taxon>Scophthalmus</taxon>
    </lineage>
</organism>
<accession>A0A8D2ZCY5</accession>
<dbReference type="SMART" id="SM00091">
    <property type="entry name" value="PAS"/>
    <property type="match status" value="2"/>
</dbReference>
<dbReference type="InterPro" id="IPR013655">
    <property type="entry name" value="PAS_fold_3"/>
</dbReference>
<keyword evidence="4" id="KW-0677">Repeat</keyword>
<dbReference type="GO" id="GO:0043153">
    <property type="term" value="P:entrainment of circadian clock by photoperiod"/>
    <property type="evidence" value="ECO:0007669"/>
    <property type="project" value="TreeGrafter"/>
</dbReference>
<evidence type="ECO:0000259" key="12">
    <source>
        <dbReference type="PROSITE" id="PS50112"/>
    </source>
</evidence>
<dbReference type="InterPro" id="IPR000014">
    <property type="entry name" value="PAS"/>
</dbReference>
<evidence type="ECO:0000256" key="4">
    <source>
        <dbReference type="ARBA" id="ARBA00022737"/>
    </source>
</evidence>
<feature type="compositionally biased region" description="Polar residues" evidence="11">
    <location>
        <begin position="914"/>
        <end position="924"/>
    </location>
</feature>
<keyword evidence="6" id="KW-0090">Biological rhythms</keyword>
<evidence type="ECO:0000256" key="1">
    <source>
        <dbReference type="ARBA" id="ARBA00004123"/>
    </source>
</evidence>
<dbReference type="Pfam" id="PF23170">
    <property type="entry name" value="bHLH_PER"/>
    <property type="match status" value="1"/>
</dbReference>
<feature type="region of interest" description="Disordered" evidence="11">
    <location>
        <begin position="660"/>
        <end position="679"/>
    </location>
</feature>
<feature type="region of interest" description="Disordered" evidence="11">
    <location>
        <begin position="1079"/>
        <end position="1105"/>
    </location>
</feature>
<dbReference type="SUPFAM" id="SSF55785">
    <property type="entry name" value="PYP-like sensor domain (PAS domain)"/>
    <property type="match status" value="1"/>
</dbReference>
<evidence type="ECO:0000256" key="2">
    <source>
        <dbReference type="ARBA" id="ARBA00004496"/>
    </source>
</evidence>
<proteinExistence type="predicted"/>
<feature type="compositionally biased region" description="Low complexity" evidence="11">
    <location>
        <begin position="537"/>
        <end position="555"/>
    </location>
</feature>
<keyword evidence="3" id="KW-0963">Cytoplasm</keyword>
<keyword evidence="7" id="KW-0804">Transcription</keyword>
<feature type="compositionally biased region" description="Basic and acidic residues" evidence="11">
    <location>
        <begin position="1119"/>
        <end position="1128"/>
    </location>
</feature>
<dbReference type="FunFam" id="3.30.450.20:FF:000004">
    <property type="entry name" value="Period circadian protein homolog 3"/>
    <property type="match status" value="1"/>
</dbReference>
<dbReference type="GO" id="GO:0001222">
    <property type="term" value="F:transcription corepressor binding"/>
    <property type="evidence" value="ECO:0007669"/>
    <property type="project" value="TreeGrafter"/>
</dbReference>
<evidence type="ECO:0000256" key="10">
    <source>
        <dbReference type="ARBA" id="ARBA00042893"/>
    </source>
</evidence>
<feature type="compositionally biased region" description="Basic and acidic residues" evidence="11">
    <location>
        <begin position="670"/>
        <end position="679"/>
    </location>
</feature>
<dbReference type="Pfam" id="PF08447">
    <property type="entry name" value="PAS_3"/>
    <property type="match status" value="1"/>
</dbReference>
<keyword evidence="8" id="KW-0539">Nucleus</keyword>
<feature type="compositionally biased region" description="Basic and acidic residues" evidence="11">
    <location>
        <begin position="1147"/>
        <end position="1168"/>
    </location>
</feature>
<dbReference type="Ensembl" id="ENSSMAT00000000228.2">
    <property type="protein sequence ID" value="ENSSMAP00000000223.2"/>
    <property type="gene ID" value="ENSSMAG00000000129.2"/>
</dbReference>
<protein>
    <recommendedName>
        <fullName evidence="9">Period circadian protein homolog 2</fullName>
    </recommendedName>
    <alternativeName>
        <fullName evidence="10">Circadian clock protein PERIOD 2</fullName>
    </alternativeName>
</protein>
<evidence type="ECO:0000256" key="8">
    <source>
        <dbReference type="ARBA" id="ARBA00023242"/>
    </source>
</evidence>
<feature type="compositionally biased region" description="Basic and acidic residues" evidence="11">
    <location>
        <begin position="81"/>
        <end position="92"/>
    </location>
</feature>
<comment type="subcellular location">
    <subcellularLocation>
        <location evidence="2">Cytoplasm</location>
    </subcellularLocation>
    <subcellularLocation>
        <location evidence="1">Nucleus</location>
    </subcellularLocation>
</comment>
<feature type="region of interest" description="Disordered" evidence="11">
    <location>
        <begin position="1"/>
        <end position="156"/>
    </location>
</feature>
<dbReference type="InterPro" id="IPR050760">
    <property type="entry name" value="Period_circadian_regulator"/>
</dbReference>
<dbReference type="GO" id="GO:0005737">
    <property type="term" value="C:cytoplasm"/>
    <property type="evidence" value="ECO:0007669"/>
    <property type="project" value="UniProtKB-SubCell"/>
</dbReference>
<evidence type="ECO:0000256" key="6">
    <source>
        <dbReference type="ARBA" id="ARBA00023108"/>
    </source>
</evidence>
<feature type="compositionally biased region" description="Polar residues" evidence="11">
    <location>
        <begin position="138"/>
        <end position="155"/>
    </location>
</feature>
<sequence length="1168" mass="127065">MSEDSDPNHYLYSTLDGPDEGCGGPDGVELEPELGLASEGSESSHERPTSPHDDRKRQRSALHEDMEMGGSGSSGSGTESHGNESHGNESHGNESVGSSSGNGKDSALMESLGSTKSSNSHSPSPPSSSNAFSLVSSEQDNPSTSGCSSEQSAKAKTQKELFKTLKELKTHLPSEKRSKGKSSTINTLKYALRCVKQVKANEEYYQMLMVNDSQPPGFDVSSYTLEEINRITSEYTLKNTDIFAVAVSLITGKIVYISDQAATILNCKREVFNNANFVEFLTPKDVSVFYSFTTPYRLPSWSMCTGAESSPTECMQEKSFFCRISGGKEREGDLQYYPFRMTPYLMKVQDAELAEEQFCCLLLAERVHSGYEAPRIPPDKRIFTTTHTPNCVFQDVDERAVPLLGYLPQDLIGTPLLLKLHPSDRPLMLALHRKILQYAGQPFDHSSIRFCARNGEYVTIDTSWSSFVNPWSRKVSFVIGRHKVRMGPVNEDVFAVPAFHGGKIMDSDIQEISEQIHRLLLQPIHNMGSSGYGSHGSNGSHEQPVSVGSSSESNGNMMVTAAEEPDKAKPLRTFQEICKGVHMQKSQDSQVSLQLPSPTVRLKDSAPPLQVRDGTAAVADDITCKDQASCSYQQISCLDSVIRYLESCNIPVTVKRKYQFSSNTTSSNSDDSKKGSEDGMHVYPLMLSTQPGLSNMKAPKKPLAPLTLPSKAESVVSITSQCSYSSTIVHVGDKKPQPESEIIGDVAESPAPPALPVSTVSPPSQEKEAYKRLGLTKQVLAAHTQKEEQVFLNRCRELRHARSVQKDCSKYLHRQKDPANAKGTQGFIKPTFTYHIIRKKLVSKPVKRTTRLTSRCIISESSGPRGATKQGPARLETAAKKGNRSKKSKKSRMKHPDSSDSAVSNRKPRPPLQGLNQTSWSPSEASQSAFSASYPAMVPAYPLYPPAPAAPAQAPNPSLSTGFGEGQSAQAPPTATPFPTPIVTPVVALVLPNYIFPQMGQLGPMGQLGAAPQPFQPPQPAFTMQTQPPFTNQQPFPVQTPFAPQQPFQAPQTVYPAPQPFVAPQPLAPPKALVMESREGAASRSSTPVYGTREPAASPPLFESRCSSPLQLNLLSMEEGQRSMERQDITAPSAGGQGSTSAAASGVEERNGGSVKTENHQQVRDAMN</sequence>
<feature type="region of interest" description="Disordered" evidence="11">
    <location>
        <begin position="1118"/>
        <end position="1168"/>
    </location>
</feature>
<feature type="compositionally biased region" description="Basic and acidic residues" evidence="11">
    <location>
        <begin position="42"/>
        <end position="66"/>
    </location>
</feature>
<feature type="region of interest" description="Disordered" evidence="11">
    <location>
        <begin position="949"/>
        <end position="976"/>
    </location>
</feature>
<evidence type="ECO:0000256" key="9">
    <source>
        <dbReference type="ARBA" id="ARBA00039684"/>
    </source>
</evidence>
<evidence type="ECO:0000313" key="14">
    <source>
        <dbReference type="Proteomes" id="UP000694558"/>
    </source>
</evidence>
<dbReference type="FunFam" id="3.30.450.20:FF:000013">
    <property type="entry name" value="Period circadian protein homolog 2"/>
    <property type="match status" value="1"/>
</dbReference>
<dbReference type="InterPro" id="IPR057310">
    <property type="entry name" value="PER1-3_bHLH"/>
</dbReference>
<dbReference type="CDD" id="cd00130">
    <property type="entry name" value="PAS"/>
    <property type="match status" value="1"/>
</dbReference>
<evidence type="ECO:0000256" key="3">
    <source>
        <dbReference type="ARBA" id="ARBA00022490"/>
    </source>
</evidence>
<dbReference type="Gene3D" id="3.30.450.20">
    <property type="entry name" value="PAS domain"/>
    <property type="match status" value="2"/>
</dbReference>
<reference evidence="13" key="2">
    <citation type="submission" date="2025-08" db="UniProtKB">
        <authorList>
            <consortium name="Ensembl"/>
        </authorList>
    </citation>
    <scope>IDENTIFICATION</scope>
</reference>
<feature type="region of interest" description="Disordered" evidence="11">
    <location>
        <begin position="855"/>
        <end position="924"/>
    </location>
</feature>
<dbReference type="PANTHER" id="PTHR11269">
    <property type="entry name" value="PERIOD CIRCADIAN PROTEIN"/>
    <property type="match status" value="1"/>
</dbReference>
<reference evidence="13" key="1">
    <citation type="submission" date="2023-05" db="EMBL/GenBank/DDBJ databases">
        <title>High-quality long-read genome of Scophthalmus maximus.</title>
        <authorList>
            <person name="Lien S."/>
            <person name="Martinez P."/>
        </authorList>
    </citation>
    <scope>NUCLEOTIDE SEQUENCE [LARGE SCALE GENOMIC DNA]</scope>
</reference>
<dbReference type="PANTHER" id="PTHR11269:SF9">
    <property type="entry name" value="PERIOD CIRCADIAN PROTEIN HOMOLOG 2"/>
    <property type="match status" value="1"/>
</dbReference>
<dbReference type="GO" id="GO:0000976">
    <property type="term" value="F:transcription cis-regulatory region binding"/>
    <property type="evidence" value="ECO:0007669"/>
    <property type="project" value="TreeGrafter"/>
</dbReference>
<dbReference type="AlphaFoldDB" id="A0A8D2ZCY5"/>
<dbReference type="GO" id="GO:0000122">
    <property type="term" value="P:negative regulation of transcription by RNA polymerase II"/>
    <property type="evidence" value="ECO:0007669"/>
    <property type="project" value="TreeGrafter"/>
</dbReference>
<dbReference type="Proteomes" id="UP000694558">
    <property type="component" value="Chromosome 3"/>
</dbReference>
<gene>
    <name evidence="13" type="primary">LOC118299893</name>
</gene>
<dbReference type="GeneTree" id="ENSGT00940000156342"/>
<feature type="compositionally biased region" description="Low complexity" evidence="11">
    <location>
        <begin position="114"/>
        <end position="137"/>
    </location>
</feature>
<feature type="region of interest" description="Disordered" evidence="11">
    <location>
        <begin position="530"/>
        <end position="555"/>
    </location>
</feature>
<dbReference type="InterPro" id="IPR048814">
    <property type="entry name" value="Per1-3_PAS-A"/>
</dbReference>
<keyword evidence="5" id="KW-0805">Transcription regulation</keyword>